<evidence type="ECO:0000313" key="2">
    <source>
        <dbReference type="EMBL" id="MBK6266453.1"/>
    </source>
</evidence>
<proteinExistence type="predicted"/>
<protein>
    <submittedName>
        <fullName evidence="2">SDR family oxidoreductase</fullName>
    </submittedName>
</protein>
<evidence type="ECO:0000313" key="3">
    <source>
        <dbReference type="Proteomes" id="UP000611723"/>
    </source>
</evidence>
<dbReference type="PANTHER" id="PTHR12126">
    <property type="entry name" value="NADH-UBIQUINONE OXIDOREDUCTASE 39 KDA SUBUNIT-RELATED"/>
    <property type="match status" value="1"/>
</dbReference>
<dbReference type="InterPro" id="IPR051207">
    <property type="entry name" value="ComplexI_NDUFA9_subunit"/>
</dbReference>
<dbReference type="AlphaFoldDB" id="A0A934X055"/>
<keyword evidence="3" id="KW-1185">Reference proteome</keyword>
<organism evidence="2 3">
    <name type="scientific">Marivirga aurantiaca</name>
    <dbReference type="NCBI Taxonomy" id="2802615"/>
    <lineage>
        <taxon>Bacteria</taxon>
        <taxon>Pseudomonadati</taxon>
        <taxon>Bacteroidota</taxon>
        <taxon>Cytophagia</taxon>
        <taxon>Cytophagales</taxon>
        <taxon>Marivirgaceae</taxon>
        <taxon>Marivirga</taxon>
    </lineage>
</organism>
<name>A0A934X055_9BACT</name>
<dbReference type="InterPro" id="IPR001509">
    <property type="entry name" value="Epimerase_deHydtase"/>
</dbReference>
<feature type="domain" description="NAD-dependent epimerase/dehydratase" evidence="1">
    <location>
        <begin position="3"/>
        <end position="111"/>
    </location>
</feature>
<dbReference type="RefSeq" id="WP_201432136.1">
    <property type="nucleotide sequence ID" value="NZ_JAEQBW010000008.1"/>
</dbReference>
<comment type="caution">
    <text evidence="2">The sequence shown here is derived from an EMBL/GenBank/DDBJ whole genome shotgun (WGS) entry which is preliminary data.</text>
</comment>
<dbReference type="InterPro" id="IPR036291">
    <property type="entry name" value="NAD(P)-bd_dom_sf"/>
</dbReference>
<dbReference type="Proteomes" id="UP000611723">
    <property type="component" value="Unassembled WGS sequence"/>
</dbReference>
<dbReference type="PANTHER" id="PTHR12126:SF11">
    <property type="entry name" value="NADH DEHYDROGENASE [UBIQUINONE] 1 ALPHA SUBCOMPLEX SUBUNIT 9, MITOCHONDRIAL"/>
    <property type="match status" value="1"/>
</dbReference>
<dbReference type="Gene3D" id="3.40.50.720">
    <property type="entry name" value="NAD(P)-binding Rossmann-like Domain"/>
    <property type="match status" value="1"/>
</dbReference>
<sequence>MKILLTGANGYIGRRLLPVLIRQGHHVVCLVRDKRRIELEEGLVEKVEFYEADLVNQELLKDLPQDIDVAYYLLHSLGSSSNDFHELEQKISMNFVEAIDRTNCQQIVYLSGISNDEGLSKHLSSRKNVEDILTKAKAPLTTLRAAIIIGSGGASFEIIRDLVEKLPIMVAPKWLKTKCQPIAIRNVVQYLSDVLVKEETYNRIFDIGGPDILTYKEMLLTFAKVRRLKRIIITLPVLTPRLSSYWLHFVTSTSYKIARSLVDSMRNEVIVKHTGIEDIVPQQLISYEDAVKLAFDKIAQNEVVSSWKDALVSSQINADLMDYIQVPVHGCLVDQRIMDFDRPREEVLNNIWSIGGDRGWYYWDFLWKIRGIIDKAVGGVGLRRGRRSPSQLVAGDSLDFWRVLVADKKEGRLLLYAEMKLPGEAWLEFRLVEEDGQIKLKQTATFRPHGLLGRLYWYSVYVFHEFIFKGMLSRIVSYNASNKKELAE</sequence>
<dbReference type="EMBL" id="JAEQBW010000008">
    <property type="protein sequence ID" value="MBK6266453.1"/>
    <property type="molecule type" value="Genomic_DNA"/>
</dbReference>
<dbReference type="Pfam" id="PF11066">
    <property type="entry name" value="DUF2867"/>
    <property type="match status" value="1"/>
</dbReference>
<reference evidence="2" key="1">
    <citation type="submission" date="2021-01" db="EMBL/GenBank/DDBJ databases">
        <title>Marivirga aurantiaca sp. nov., isolated from intertidal surface sediments.</title>
        <authorList>
            <person name="Zhang M."/>
        </authorList>
    </citation>
    <scope>NUCLEOTIDE SEQUENCE</scope>
    <source>
        <strain evidence="2">S37H4</strain>
    </source>
</reference>
<dbReference type="SUPFAM" id="SSF51735">
    <property type="entry name" value="NAD(P)-binding Rossmann-fold domains"/>
    <property type="match status" value="1"/>
</dbReference>
<dbReference type="InterPro" id="IPR021295">
    <property type="entry name" value="DUF2867"/>
</dbReference>
<accession>A0A934X055</accession>
<gene>
    <name evidence="2" type="ORF">JKA74_15515</name>
</gene>
<evidence type="ECO:0000259" key="1">
    <source>
        <dbReference type="Pfam" id="PF01370"/>
    </source>
</evidence>
<dbReference type="Pfam" id="PF01370">
    <property type="entry name" value="Epimerase"/>
    <property type="match status" value="1"/>
</dbReference>
<dbReference type="GO" id="GO:0044877">
    <property type="term" value="F:protein-containing complex binding"/>
    <property type="evidence" value="ECO:0007669"/>
    <property type="project" value="TreeGrafter"/>
</dbReference>